<organism evidence="3 4">
    <name type="scientific">Molorchus minor</name>
    <dbReference type="NCBI Taxonomy" id="1323400"/>
    <lineage>
        <taxon>Eukaryota</taxon>
        <taxon>Metazoa</taxon>
        <taxon>Ecdysozoa</taxon>
        <taxon>Arthropoda</taxon>
        <taxon>Hexapoda</taxon>
        <taxon>Insecta</taxon>
        <taxon>Pterygota</taxon>
        <taxon>Neoptera</taxon>
        <taxon>Endopterygota</taxon>
        <taxon>Coleoptera</taxon>
        <taxon>Polyphaga</taxon>
        <taxon>Cucujiformia</taxon>
        <taxon>Chrysomeloidea</taxon>
        <taxon>Cerambycidae</taxon>
        <taxon>Lamiinae</taxon>
        <taxon>Monochamini</taxon>
        <taxon>Molorchus</taxon>
    </lineage>
</organism>
<keyword evidence="4" id="KW-1185">Reference proteome</keyword>
<evidence type="ECO:0000256" key="1">
    <source>
        <dbReference type="SAM" id="Phobius"/>
    </source>
</evidence>
<evidence type="ECO:0000259" key="2">
    <source>
        <dbReference type="Pfam" id="PF00561"/>
    </source>
</evidence>
<feature type="domain" description="AB hydrolase-1" evidence="2">
    <location>
        <begin position="130"/>
        <end position="257"/>
    </location>
</feature>
<dbReference type="PANTHER" id="PTHR12277">
    <property type="entry name" value="ALPHA/BETA HYDROLASE DOMAIN-CONTAINING PROTEIN"/>
    <property type="match status" value="1"/>
</dbReference>
<comment type="caution">
    <text evidence="3">The sequence shown here is derived from an EMBL/GenBank/DDBJ whole genome shotgun (WGS) entry which is preliminary data.</text>
</comment>
<dbReference type="PANTHER" id="PTHR12277:SF194">
    <property type="entry name" value="FI04476P"/>
    <property type="match status" value="1"/>
</dbReference>
<proteinExistence type="predicted"/>
<dbReference type="InterPro" id="IPR000073">
    <property type="entry name" value="AB_hydrolase_1"/>
</dbReference>
<dbReference type="SUPFAM" id="SSF53474">
    <property type="entry name" value="alpha/beta-Hydrolases"/>
    <property type="match status" value="1"/>
</dbReference>
<accession>A0ABQ9JC64</accession>
<evidence type="ECO:0000313" key="4">
    <source>
        <dbReference type="Proteomes" id="UP001162164"/>
    </source>
</evidence>
<dbReference type="Pfam" id="PF00561">
    <property type="entry name" value="Abhydrolase_1"/>
    <property type="match status" value="1"/>
</dbReference>
<reference evidence="3" key="1">
    <citation type="journal article" date="2023" name="Insect Mol. Biol.">
        <title>Genome sequencing provides insights into the evolution of gene families encoding plant cell wall-degrading enzymes in longhorned beetles.</title>
        <authorList>
            <person name="Shin N.R."/>
            <person name="Okamura Y."/>
            <person name="Kirsch R."/>
            <person name="Pauchet Y."/>
        </authorList>
    </citation>
    <scope>NUCLEOTIDE SEQUENCE</scope>
    <source>
        <strain evidence="3">MMC_N1</strain>
    </source>
</reference>
<dbReference type="InterPro" id="IPR029058">
    <property type="entry name" value="AB_hydrolase_fold"/>
</dbReference>
<protein>
    <recommendedName>
        <fullName evidence="2">AB hydrolase-1 domain-containing protein</fullName>
    </recommendedName>
</protein>
<sequence length="361" mass="41308">MYQPVRMGNKSRNCCSKCLLGTFLYLFVLFFLLFIIVFVIIPIVFKYSIGIQKGIVFPTWAVSPKNYSSFSDFEEFGIKGVKNLYVNLEEPNNVTLGVWQILPSEILSDLLENDDYNYDGILTNKNYSILLYMHGNGGDRTTAVGLYEVLRKTFHIFAVDYRGYGDSSKAEMTETGIVGDIVNLYKWLKDRSPSSIYIWGHSLGTGVATHVISNLNNENIRTTGLILEGPFTSVTDVMRTHPILQVYSYLPWFEATVIDPMIDNDLNFDSKKYILNVDCPIMILHAKDDDIIPYNFATELYNIALSNRNTTYQGNVTYHLFESMGYGHMFLYKAPELPRLVGDFGKECEQFNQRNIKDTKQ</sequence>
<keyword evidence="1" id="KW-0812">Transmembrane</keyword>
<feature type="transmembrane region" description="Helical" evidence="1">
    <location>
        <begin position="20"/>
        <end position="45"/>
    </location>
</feature>
<dbReference type="EMBL" id="JAPWTJ010000891">
    <property type="protein sequence ID" value="KAJ8975007.1"/>
    <property type="molecule type" value="Genomic_DNA"/>
</dbReference>
<name>A0ABQ9JC64_9CUCU</name>
<keyword evidence="1" id="KW-0472">Membrane</keyword>
<keyword evidence="1" id="KW-1133">Transmembrane helix</keyword>
<gene>
    <name evidence="3" type="ORF">NQ317_010108</name>
</gene>
<evidence type="ECO:0000313" key="3">
    <source>
        <dbReference type="EMBL" id="KAJ8975007.1"/>
    </source>
</evidence>
<dbReference type="Proteomes" id="UP001162164">
    <property type="component" value="Unassembled WGS sequence"/>
</dbReference>
<dbReference type="Gene3D" id="3.40.50.1820">
    <property type="entry name" value="alpha/beta hydrolase"/>
    <property type="match status" value="1"/>
</dbReference>